<sequence>MDWKESVSLWQRLERARKPVMLYGMGNGADKILDELARRGIAAAGVFASDEFCRGQIFRGFRVINYKQARERFGEMIVLVAFGTQLPEVMERIKRIAREQELYIPDVPVYGGGIFDKDYLMLHEAELRRAYALLADGLSRETFRDMVEYKLSGKPEYLYRCESRPAEACKNILKLGNSECYVDVGAYTGDTIHDFIEMTDGYERIFAIEPDARNFARLKSAVEGFARIVCWNVAAHEREGRITFAQRGGRNSAASGAGWTVPANSLDNLLAGERVTYIKYDVEGEEAAALRGTEHIIREQKPRLLVSAYHRNEDLFRLPLLIKGMRPDYKVHLRHFPCIPAWDTNYYFV</sequence>
<organism evidence="2 3">
    <name type="scientific">Christensenella minuta</name>
    <dbReference type="NCBI Taxonomy" id="626937"/>
    <lineage>
        <taxon>Bacteria</taxon>
        <taxon>Bacillati</taxon>
        <taxon>Bacillota</taxon>
        <taxon>Clostridia</taxon>
        <taxon>Christensenellales</taxon>
        <taxon>Christensenellaceae</taxon>
        <taxon>Christensenella</taxon>
    </lineage>
</organism>
<dbReference type="PANTHER" id="PTHR34203">
    <property type="entry name" value="METHYLTRANSFERASE, FKBM FAMILY PROTEIN"/>
    <property type="match status" value="1"/>
</dbReference>
<accession>A0A136Q2I7</accession>
<keyword evidence="2" id="KW-0808">Transferase</keyword>
<dbReference type="EMBL" id="LSZW01000063">
    <property type="protein sequence ID" value="KXK64726.1"/>
    <property type="molecule type" value="Genomic_DNA"/>
</dbReference>
<dbReference type="RefSeq" id="WP_066518100.1">
    <property type="nucleotide sequence ID" value="NZ_CABMOF010000001.1"/>
</dbReference>
<dbReference type="Proteomes" id="UP000070366">
    <property type="component" value="Unassembled WGS sequence"/>
</dbReference>
<dbReference type="STRING" id="626937.HMPREF3293_01963"/>
<dbReference type="Pfam" id="PF05050">
    <property type="entry name" value="Methyltransf_21"/>
    <property type="match status" value="1"/>
</dbReference>
<evidence type="ECO:0000313" key="2">
    <source>
        <dbReference type="EMBL" id="KXK64726.1"/>
    </source>
</evidence>
<protein>
    <submittedName>
        <fullName evidence="2">Methyltransferase, FkbM family</fullName>
    </submittedName>
</protein>
<dbReference type="GO" id="GO:0032259">
    <property type="term" value="P:methylation"/>
    <property type="evidence" value="ECO:0007669"/>
    <property type="project" value="UniProtKB-KW"/>
</dbReference>
<keyword evidence="2" id="KW-0489">Methyltransferase</keyword>
<dbReference type="OrthoDB" id="5329963at2"/>
<dbReference type="Gene3D" id="3.40.50.150">
    <property type="entry name" value="Vaccinia Virus protein VP39"/>
    <property type="match status" value="1"/>
</dbReference>
<evidence type="ECO:0000313" key="3">
    <source>
        <dbReference type="Proteomes" id="UP000070366"/>
    </source>
</evidence>
<dbReference type="GO" id="GO:0008168">
    <property type="term" value="F:methyltransferase activity"/>
    <property type="evidence" value="ECO:0007669"/>
    <property type="project" value="UniProtKB-KW"/>
</dbReference>
<dbReference type="PANTHER" id="PTHR34203:SF15">
    <property type="entry name" value="SLL1173 PROTEIN"/>
    <property type="match status" value="1"/>
</dbReference>
<name>A0A136Q2I7_9FIRM</name>
<dbReference type="AlphaFoldDB" id="A0A136Q2I7"/>
<gene>
    <name evidence="2" type="ORF">HMPREF3293_01963</name>
</gene>
<dbReference type="SUPFAM" id="SSF53335">
    <property type="entry name" value="S-adenosyl-L-methionine-dependent methyltransferases"/>
    <property type="match status" value="1"/>
</dbReference>
<comment type="caution">
    <text evidence="2">The sequence shown here is derived from an EMBL/GenBank/DDBJ whole genome shotgun (WGS) entry which is preliminary data.</text>
</comment>
<keyword evidence="3" id="KW-1185">Reference proteome</keyword>
<reference evidence="2 3" key="1">
    <citation type="submission" date="2016-02" db="EMBL/GenBank/DDBJ databases">
        <authorList>
            <person name="Wen L."/>
            <person name="He K."/>
            <person name="Yang H."/>
        </authorList>
    </citation>
    <scope>NUCLEOTIDE SEQUENCE [LARGE SCALE GENOMIC DNA]</scope>
    <source>
        <strain evidence="2 3">DSM 22607</strain>
    </source>
</reference>
<evidence type="ECO:0000259" key="1">
    <source>
        <dbReference type="Pfam" id="PF05050"/>
    </source>
</evidence>
<proteinExistence type="predicted"/>
<dbReference type="InterPro" id="IPR029063">
    <property type="entry name" value="SAM-dependent_MTases_sf"/>
</dbReference>
<dbReference type="KEGG" id="cmiu:B1H56_05420"/>
<dbReference type="NCBIfam" id="TIGR01444">
    <property type="entry name" value="fkbM_fam"/>
    <property type="match status" value="1"/>
</dbReference>
<feature type="domain" description="Methyltransferase FkbM" evidence="1">
    <location>
        <begin position="183"/>
        <end position="312"/>
    </location>
</feature>
<dbReference type="InterPro" id="IPR006342">
    <property type="entry name" value="FkbM_mtfrase"/>
</dbReference>
<dbReference type="InterPro" id="IPR052514">
    <property type="entry name" value="SAM-dependent_MTase"/>
</dbReference>